<dbReference type="AlphaFoldDB" id="A0A942TFU8"/>
<gene>
    <name evidence="1" type="ORF">KHA97_10010</name>
</gene>
<evidence type="ECO:0000313" key="2">
    <source>
        <dbReference type="Proteomes" id="UP000681414"/>
    </source>
</evidence>
<accession>A0A942TFU8</accession>
<dbReference type="EMBL" id="JAGYPG010000002">
    <property type="protein sequence ID" value="MBS4195389.1"/>
    <property type="molecule type" value="Genomic_DNA"/>
</dbReference>
<protein>
    <submittedName>
        <fullName evidence="1">Uncharacterized protein</fullName>
    </submittedName>
</protein>
<evidence type="ECO:0000313" key="1">
    <source>
        <dbReference type="EMBL" id="MBS4195389.1"/>
    </source>
</evidence>
<name>A0A942TFU8_9BACI</name>
<dbReference type="Proteomes" id="UP000681414">
    <property type="component" value="Unassembled WGS sequence"/>
</dbReference>
<reference evidence="1 2" key="1">
    <citation type="submission" date="2021-05" db="EMBL/GenBank/DDBJ databases">
        <title>Novel Bacillus species.</title>
        <authorList>
            <person name="Liu G."/>
        </authorList>
    </citation>
    <scope>NUCLEOTIDE SEQUENCE [LARGE SCALE GENOMIC DNA]</scope>
    <source>
        <strain evidence="2">FJAT-49780</strain>
    </source>
</reference>
<comment type="caution">
    <text evidence="1">The sequence shown here is derived from an EMBL/GenBank/DDBJ whole genome shotgun (WGS) entry which is preliminary data.</text>
</comment>
<dbReference type="RefSeq" id="WP_213124609.1">
    <property type="nucleotide sequence ID" value="NZ_JAGYPG010000002.1"/>
</dbReference>
<proteinExistence type="predicted"/>
<keyword evidence="2" id="KW-1185">Reference proteome</keyword>
<sequence length="113" mass="12796">MNKPTLTHEQARAIDLAKMFAFNIPTIIENVSKGKPFANPKYSALERLDIYTIMSALVNGYEIEKSPEEKLREYFNEANVLIPVSKTHYQLGVRDAVRKTVDILGITIEGINE</sequence>
<organism evidence="1 2">
    <name type="scientific">Lederbergia citri</name>
    <dbReference type="NCBI Taxonomy" id="2833580"/>
    <lineage>
        <taxon>Bacteria</taxon>
        <taxon>Bacillati</taxon>
        <taxon>Bacillota</taxon>
        <taxon>Bacilli</taxon>
        <taxon>Bacillales</taxon>
        <taxon>Bacillaceae</taxon>
        <taxon>Lederbergia</taxon>
    </lineage>
</organism>